<dbReference type="eggNOG" id="COG1846">
    <property type="taxonomic scope" value="Bacteria"/>
</dbReference>
<dbReference type="Pfam" id="PF01047">
    <property type="entry name" value="MarR"/>
    <property type="match status" value="1"/>
</dbReference>
<dbReference type="PANTHER" id="PTHR42756:SF1">
    <property type="entry name" value="TRANSCRIPTIONAL REPRESSOR OF EMRAB OPERON"/>
    <property type="match status" value="1"/>
</dbReference>
<dbReference type="SMART" id="SM00347">
    <property type="entry name" value="HTH_MARR"/>
    <property type="match status" value="1"/>
</dbReference>
<dbReference type="GO" id="GO:0003700">
    <property type="term" value="F:DNA-binding transcription factor activity"/>
    <property type="evidence" value="ECO:0007669"/>
    <property type="project" value="InterPro"/>
</dbReference>
<keyword evidence="3" id="KW-0804">Transcription</keyword>
<evidence type="ECO:0000256" key="2">
    <source>
        <dbReference type="ARBA" id="ARBA00023125"/>
    </source>
</evidence>
<dbReference type="InterPro" id="IPR036388">
    <property type="entry name" value="WH-like_DNA-bd_sf"/>
</dbReference>
<dbReference type="STRING" id="592026.GCWU0000282_002022"/>
<name>V2Y2G8_9FIRM</name>
<dbReference type="PRINTS" id="PR00598">
    <property type="entry name" value="HTHMARR"/>
</dbReference>
<gene>
    <name evidence="5" type="ORF">GCWU0000282_002022</name>
</gene>
<dbReference type="EMBL" id="ACIL03000013">
    <property type="protein sequence ID" value="ESL03148.1"/>
    <property type="molecule type" value="Genomic_DNA"/>
</dbReference>
<protein>
    <submittedName>
        <fullName evidence="5">Transcriptional regulator, MarR family</fullName>
    </submittedName>
</protein>
<keyword evidence="2" id="KW-0238">DNA-binding</keyword>
<organism evidence="5 6">
    <name type="scientific">Catonella morbi ATCC 51271</name>
    <dbReference type="NCBI Taxonomy" id="592026"/>
    <lineage>
        <taxon>Bacteria</taxon>
        <taxon>Bacillati</taxon>
        <taxon>Bacillota</taxon>
        <taxon>Clostridia</taxon>
        <taxon>Lachnospirales</taxon>
        <taxon>Lachnospiraceae</taxon>
        <taxon>Catonella</taxon>
    </lineage>
</organism>
<proteinExistence type="predicted"/>
<dbReference type="InterPro" id="IPR036390">
    <property type="entry name" value="WH_DNA-bd_sf"/>
</dbReference>
<dbReference type="SUPFAM" id="SSF46785">
    <property type="entry name" value="Winged helix' DNA-binding domain"/>
    <property type="match status" value="1"/>
</dbReference>
<evidence type="ECO:0000313" key="6">
    <source>
        <dbReference type="Proteomes" id="UP000018227"/>
    </source>
</evidence>
<dbReference type="Gene3D" id="1.10.10.10">
    <property type="entry name" value="Winged helix-like DNA-binding domain superfamily/Winged helix DNA-binding domain"/>
    <property type="match status" value="1"/>
</dbReference>
<comment type="caution">
    <text evidence="5">The sequence shown here is derived from an EMBL/GenBank/DDBJ whole genome shotgun (WGS) entry which is preliminary data.</text>
</comment>
<feature type="domain" description="HTH marR-type" evidence="4">
    <location>
        <begin position="1"/>
        <end position="137"/>
    </location>
</feature>
<dbReference type="InterPro" id="IPR011991">
    <property type="entry name" value="ArsR-like_HTH"/>
</dbReference>
<evidence type="ECO:0000313" key="5">
    <source>
        <dbReference type="EMBL" id="ESL03148.1"/>
    </source>
</evidence>
<evidence type="ECO:0000256" key="1">
    <source>
        <dbReference type="ARBA" id="ARBA00023015"/>
    </source>
</evidence>
<dbReference type="PANTHER" id="PTHR42756">
    <property type="entry name" value="TRANSCRIPTIONAL REGULATOR, MARR"/>
    <property type="match status" value="1"/>
</dbReference>
<dbReference type="RefSeq" id="WP_023354890.1">
    <property type="nucleotide sequence ID" value="NZ_KI535368.1"/>
</dbReference>
<dbReference type="PROSITE" id="PS01117">
    <property type="entry name" value="HTH_MARR_1"/>
    <property type="match status" value="1"/>
</dbReference>
<accession>V2Y2G8</accession>
<dbReference type="GO" id="GO:0003677">
    <property type="term" value="F:DNA binding"/>
    <property type="evidence" value="ECO:0007669"/>
    <property type="project" value="UniProtKB-KW"/>
</dbReference>
<evidence type="ECO:0000259" key="4">
    <source>
        <dbReference type="PROSITE" id="PS50995"/>
    </source>
</evidence>
<dbReference type="Proteomes" id="UP000018227">
    <property type="component" value="Unassembled WGS sequence"/>
</dbReference>
<dbReference type="OrthoDB" id="9808725at2"/>
<dbReference type="HOGENOM" id="CLU_083287_18_3_9"/>
<dbReference type="InterPro" id="IPR000835">
    <property type="entry name" value="HTH_MarR-typ"/>
</dbReference>
<reference evidence="5 6" key="1">
    <citation type="submission" date="2013-06" db="EMBL/GenBank/DDBJ databases">
        <authorList>
            <person name="Weinstock G."/>
            <person name="Sodergren E."/>
            <person name="Clifton S."/>
            <person name="Fulton L."/>
            <person name="Fulton B."/>
            <person name="Courtney L."/>
            <person name="Fronick C."/>
            <person name="Harrison M."/>
            <person name="Strong C."/>
            <person name="Farmer C."/>
            <person name="Delahaunty K."/>
            <person name="Markovic C."/>
            <person name="Hall O."/>
            <person name="Minx P."/>
            <person name="Tomlinson C."/>
            <person name="Mitreva M."/>
            <person name="Nelson J."/>
            <person name="Hou S."/>
            <person name="Wollam A."/>
            <person name="Pepin K.H."/>
            <person name="Johnson M."/>
            <person name="Bhonagiri V."/>
            <person name="Nash W.E."/>
            <person name="Warren W."/>
            <person name="Chinwalla A."/>
            <person name="Mardis E.R."/>
            <person name="Wilson R.K."/>
        </authorList>
    </citation>
    <scope>NUCLEOTIDE SEQUENCE [LARGE SCALE GENOMIC DNA]</scope>
    <source>
        <strain evidence="5 6">ATCC 51271</strain>
    </source>
</reference>
<dbReference type="PROSITE" id="PS50995">
    <property type="entry name" value="HTH_MARR_2"/>
    <property type="match status" value="1"/>
</dbReference>
<evidence type="ECO:0000256" key="3">
    <source>
        <dbReference type="ARBA" id="ARBA00023163"/>
    </source>
</evidence>
<dbReference type="CDD" id="cd00090">
    <property type="entry name" value="HTH_ARSR"/>
    <property type="match status" value="1"/>
</dbReference>
<dbReference type="InterPro" id="IPR023187">
    <property type="entry name" value="Tscrpt_reg_MarR-type_CS"/>
</dbReference>
<keyword evidence="1" id="KW-0805">Transcription regulation</keyword>
<keyword evidence="6" id="KW-1185">Reference proteome</keyword>
<sequence>MKTEGGYLIGRIKYLSGRRLNKLFSESGLNEFNGEQGKILYQLWKKEGISSKDIASETGLAINTLTNMLDKMEASGLIFRIPCDKDKRKKYIFLTPKGKALEDKSQVAAEKMSEIFYTGFNPYEIEIFENYLRRIIANLEEEENGK</sequence>
<dbReference type="AlphaFoldDB" id="V2Y2G8"/>